<dbReference type="EMBL" id="ML210147">
    <property type="protein sequence ID" value="TFK30270.1"/>
    <property type="molecule type" value="Genomic_DNA"/>
</dbReference>
<evidence type="ECO:0000313" key="2">
    <source>
        <dbReference type="EMBL" id="TFK30270.1"/>
    </source>
</evidence>
<dbReference type="PANTHER" id="PTHR41390">
    <property type="entry name" value="CHROMOSOME 7, WHOLE GENOME SHOTGUN SEQUENCE"/>
    <property type="match status" value="1"/>
</dbReference>
<keyword evidence="3" id="KW-1185">Reference proteome</keyword>
<name>A0A5C3LBV1_COPMA</name>
<evidence type="ECO:0000313" key="3">
    <source>
        <dbReference type="Proteomes" id="UP000307440"/>
    </source>
</evidence>
<evidence type="ECO:0000256" key="1">
    <source>
        <dbReference type="SAM" id="Phobius"/>
    </source>
</evidence>
<keyword evidence="1" id="KW-0472">Membrane</keyword>
<gene>
    <name evidence="2" type="ORF">FA15DRAFT_752359</name>
</gene>
<dbReference type="OrthoDB" id="3366659at2759"/>
<feature type="transmembrane region" description="Helical" evidence="1">
    <location>
        <begin position="35"/>
        <end position="57"/>
    </location>
</feature>
<keyword evidence="1" id="KW-1133">Transmembrane helix</keyword>
<dbReference type="PANTHER" id="PTHR41390:SF1">
    <property type="entry name" value="NADH-UBIQUINONE OXIDOREDUCTASE 213 KDA SUBUNIT"/>
    <property type="match status" value="1"/>
</dbReference>
<dbReference type="STRING" id="230819.A0A5C3LBV1"/>
<accession>A0A5C3LBV1</accession>
<organism evidence="2 3">
    <name type="scientific">Coprinopsis marcescibilis</name>
    <name type="common">Agaric fungus</name>
    <name type="synonym">Psathyrella marcescibilis</name>
    <dbReference type="NCBI Taxonomy" id="230819"/>
    <lineage>
        <taxon>Eukaryota</taxon>
        <taxon>Fungi</taxon>
        <taxon>Dikarya</taxon>
        <taxon>Basidiomycota</taxon>
        <taxon>Agaricomycotina</taxon>
        <taxon>Agaricomycetes</taxon>
        <taxon>Agaricomycetidae</taxon>
        <taxon>Agaricales</taxon>
        <taxon>Agaricineae</taxon>
        <taxon>Psathyrellaceae</taxon>
        <taxon>Coprinopsis</taxon>
    </lineage>
</organism>
<dbReference type="Proteomes" id="UP000307440">
    <property type="component" value="Unassembled WGS sequence"/>
</dbReference>
<sequence length="220" mass="23381">MDPSAPWTVIYGTLTTSAASALTVGAYGALLGRPLPTVAAGFAAFNAGMTAVTFFGIREFIVSPMLVHNAPWPQYARRREELGLASPLDPTSPRSMSELRWQNILDSGISGAITGGLIRGWKSGRKGVLSGGILASIACVGLQYGFNSANVARLNYVSKAKEAEASKQALASKPAEPVSFQDRVLGLFGIVPISDEEYLAKLKRTKSIHEKPVRGTTSKQ</sequence>
<reference evidence="2 3" key="1">
    <citation type="journal article" date="2019" name="Nat. Ecol. Evol.">
        <title>Megaphylogeny resolves global patterns of mushroom evolution.</title>
        <authorList>
            <person name="Varga T."/>
            <person name="Krizsan K."/>
            <person name="Foldi C."/>
            <person name="Dima B."/>
            <person name="Sanchez-Garcia M."/>
            <person name="Sanchez-Ramirez S."/>
            <person name="Szollosi G.J."/>
            <person name="Szarkandi J.G."/>
            <person name="Papp V."/>
            <person name="Albert L."/>
            <person name="Andreopoulos W."/>
            <person name="Angelini C."/>
            <person name="Antonin V."/>
            <person name="Barry K.W."/>
            <person name="Bougher N.L."/>
            <person name="Buchanan P."/>
            <person name="Buyck B."/>
            <person name="Bense V."/>
            <person name="Catcheside P."/>
            <person name="Chovatia M."/>
            <person name="Cooper J."/>
            <person name="Damon W."/>
            <person name="Desjardin D."/>
            <person name="Finy P."/>
            <person name="Geml J."/>
            <person name="Haridas S."/>
            <person name="Hughes K."/>
            <person name="Justo A."/>
            <person name="Karasinski D."/>
            <person name="Kautmanova I."/>
            <person name="Kiss B."/>
            <person name="Kocsube S."/>
            <person name="Kotiranta H."/>
            <person name="LaButti K.M."/>
            <person name="Lechner B.E."/>
            <person name="Liimatainen K."/>
            <person name="Lipzen A."/>
            <person name="Lukacs Z."/>
            <person name="Mihaltcheva S."/>
            <person name="Morgado L.N."/>
            <person name="Niskanen T."/>
            <person name="Noordeloos M.E."/>
            <person name="Ohm R.A."/>
            <person name="Ortiz-Santana B."/>
            <person name="Ovrebo C."/>
            <person name="Racz N."/>
            <person name="Riley R."/>
            <person name="Savchenko A."/>
            <person name="Shiryaev A."/>
            <person name="Soop K."/>
            <person name="Spirin V."/>
            <person name="Szebenyi C."/>
            <person name="Tomsovsky M."/>
            <person name="Tulloss R.E."/>
            <person name="Uehling J."/>
            <person name="Grigoriev I.V."/>
            <person name="Vagvolgyi C."/>
            <person name="Papp T."/>
            <person name="Martin F.M."/>
            <person name="Miettinen O."/>
            <person name="Hibbett D.S."/>
            <person name="Nagy L.G."/>
        </authorList>
    </citation>
    <scope>NUCLEOTIDE SEQUENCE [LARGE SCALE GENOMIC DNA]</scope>
    <source>
        <strain evidence="2 3">CBS 121175</strain>
    </source>
</reference>
<keyword evidence="1" id="KW-0812">Transmembrane</keyword>
<feature type="transmembrane region" description="Helical" evidence="1">
    <location>
        <begin position="7"/>
        <end position="29"/>
    </location>
</feature>
<protein>
    <submittedName>
        <fullName evidence="2">Uncharacterized protein</fullName>
    </submittedName>
</protein>
<dbReference type="AlphaFoldDB" id="A0A5C3LBV1"/>
<proteinExistence type="predicted"/>